<keyword evidence="2" id="KW-1185">Reference proteome</keyword>
<name>A0ABU5RKS8_9PSEU</name>
<reference evidence="1 2" key="1">
    <citation type="submission" date="2023-12" db="EMBL/GenBank/DDBJ databases">
        <title>Amycolatopsis sp. V23-08.</title>
        <authorList>
            <person name="Somphong A."/>
        </authorList>
    </citation>
    <scope>NUCLEOTIDE SEQUENCE [LARGE SCALE GENOMIC DNA]</scope>
    <source>
        <strain evidence="1 2">V23-08</strain>
    </source>
</reference>
<dbReference type="Proteomes" id="UP001304298">
    <property type="component" value="Unassembled WGS sequence"/>
</dbReference>
<sequence>MDRRQVLAYRIAEHGLHRSTRDVADLAVVRAGLQDSMRDTALLAAVARASSVSPESLVDDERLVLAWTLRGAPHYHRRSDLAEVTRALIPLDDADALARMLWQRKELAATGLAAAEVVFTAATALRKVVTSEMTKGAVSTAVTKLVPPEFSRWCRGCNATHIHEQLMRIAAPLGGIRLVAGATPATLAPLEGRGRMRTKPDAPAATSVVESYLRLNGPASPGDAAEFVGTARAVVDRTWPADLAEVRVDGKVRYLPAACLPSLENPPEPDVVRLLPPWDPFIQARDKALLVPDPARRKEVWKMLGNPGVLLAEGDIAGTWRTKASGTKLVFTLTPFGPLRPASREAAEAEAALVAKARGFAKHDVTWSVS</sequence>
<evidence type="ECO:0000313" key="2">
    <source>
        <dbReference type="Proteomes" id="UP001304298"/>
    </source>
</evidence>
<accession>A0ABU5RKS8</accession>
<comment type="caution">
    <text evidence="1">The sequence shown here is derived from an EMBL/GenBank/DDBJ whole genome shotgun (WGS) entry which is preliminary data.</text>
</comment>
<organism evidence="1 2">
    <name type="scientific">Amycolatopsis heterodermiae</name>
    <dbReference type="NCBI Taxonomy" id="3110235"/>
    <lineage>
        <taxon>Bacteria</taxon>
        <taxon>Bacillati</taxon>
        <taxon>Actinomycetota</taxon>
        <taxon>Actinomycetes</taxon>
        <taxon>Pseudonocardiales</taxon>
        <taxon>Pseudonocardiaceae</taxon>
        <taxon>Amycolatopsis</taxon>
    </lineage>
</organism>
<protein>
    <submittedName>
        <fullName evidence="1">Crosslink repair DNA glycosylase YcaQ family protein</fullName>
    </submittedName>
</protein>
<dbReference type="EMBL" id="JAYFSI010000013">
    <property type="protein sequence ID" value="MEA5365721.1"/>
    <property type="molecule type" value="Genomic_DNA"/>
</dbReference>
<proteinExistence type="predicted"/>
<dbReference type="PANTHER" id="PTHR38479">
    <property type="entry name" value="LMO0824 PROTEIN"/>
    <property type="match status" value="1"/>
</dbReference>
<dbReference type="PANTHER" id="PTHR38479:SF2">
    <property type="entry name" value="WINGED HELIX DNA-BINDING DOMAIN-CONTAINING PROTEIN"/>
    <property type="match status" value="1"/>
</dbReference>
<dbReference type="InterPro" id="IPR009351">
    <property type="entry name" value="AlkZ-like"/>
</dbReference>
<dbReference type="RefSeq" id="WP_323334456.1">
    <property type="nucleotide sequence ID" value="NZ_JAYFSI010000013.1"/>
</dbReference>
<evidence type="ECO:0000313" key="1">
    <source>
        <dbReference type="EMBL" id="MEA5365721.1"/>
    </source>
</evidence>
<dbReference type="Pfam" id="PF06224">
    <property type="entry name" value="AlkZ-like"/>
    <property type="match status" value="1"/>
</dbReference>
<gene>
    <name evidence="1" type="ORF">VA596_39780</name>
</gene>